<protein>
    <recommendedName>
        <fullName evidence="1">MATH domain-containing protein</fullName>
    </recommendedName>
</protein>
<reference evidence="2 3" key="1">
    <citation type="submission" date="2019-05" db="EMBL/GenBank/DDBJ databases">
        <title>Mikania micrantha, genome provides insights into the molecular mechanism of rapid growth.</title>
        <authorList>
            <person name="Liu B."/>
        </authorList>
    </citation>
    <scope>NUCLEOTIDE SEQUENCE [LARGE SCALE GENOMIC DNA]</scope>
    <source>
        <strain evidence="2">NLD-2019</strain>
        <tissue evidence="2">Leaf</tissue>
    </source>
</reference>
<dbReference type="Gene3D" id="2.60.210.10">
    <property type="entry name" value="Apoptosis, Tumor Necrosis Factor Receptor Associated Protein 2, Chain A"/>
    <property type="match status" value="1"/>
</dbReference>
<name>A0A5N6MZ11_9ASTR</name>
<dbReference type="Proteomes" id="UP000326396">
    <property type="component" value="Linkage Group LG4"/>
</dbReference>
<gene>
    <name evidence="2" type="ORF">E3N88_27871</name>
</gene>
<feature type="domain" description="MATH" evidence="1">
    <location>
        <begin position="161"/>
        <end position="215"/>
    </location>
</feature>
<dbReference type="InterPro" id="IPR002083">
    <property type="entry name" value="MATH/TRAF_dom"/>
</dbReference>
<dbReference type="AlphaFoldDB" id="A0A5N6MZ11"/>
<dbReference type="InterPro" id="IPR008974">
    <property type="entry name" value="TRAF-like"/>
</dbReference>
<comment type="caution">
    <text evidence="2">The sequence shown here is derived from an EMBL/GenBank/DDBJ whole genome shotgun (WGS) entry which is preliminary data.</text>
</comment>
<dbReference type="PANTHER" id="PTHR46162">
    <property type="entry name" value="TRAF-LIKE FAMILY PROTEIN"/>
    <property type="match status" value="1"/>
</dbReference>
<feature type="domain" description="MATH" evidence="1">
    <location>
        <begin position="10"/>
        <end position="139"/>
    </location>
</feature>
<dbReference type="CDD" id="cd00121">
    <property type="entry name" value="MATH"/>
    <property type="match status" value="1"/>
</dbReference>
<dbReference type="OrthoDB" id="192247at2759"/>
<dbReference type="PANTHER" id="PTHR46162:SF40">
    <property type="entry name" value="TRAF-LIKE FAMILY PROTEIN"/>
    <property type="match status" value="1"/>
</dbReference>
<organism evidence="2 3">
    <name type="scientific">Mikania micrantha</name>
    <name type="common">bitter vine</name>
    <dbReference type="NCBI Taxonomy" id="192012"/>
    <lineage>
        <taxon>Eukaryota</taxon>
        <taxon>Viridiplantae</taxon>
        <taxon>Streptophyta</taxon>
        <taxon>Embryophyta</taxon>
        <taxon>Tracheophyta</taxon>
        <taxon>Spermatophyta</taxon>
        <taxon>Magnoliopsida</taxon>
        <taxon>eudicotyledons</taxon>
        <taxon>Gunneridae</taxon>
        <taxon>Pentapetalae</taxon>
        <taxon>asterids</taxon>
        <taxon>campanulids</taxon>
        <taxon>Asterales</taxon>
        <taxon>Asteraceae</taxon>
        <taxon>Asteroideae</taxon>
        <taxon>Heliantheae alliance</taxon>
        <taxon>Eupatorieae</taxon>
        <taxon>Mikania</taxon>
    </lineage>
</organism>
<accession>A0A5N6MZ11</accession>
<sequence length="215" mass="24912">MFISRRKHEPAHYMLKIESFSLLYEAENSKIESDVFEASGHKWRLDLRPNKDGYISLHVVICDTGNGSKGWEVCVDVSFFLYDHIQNNYITFQDMNGHRTRFHEKKTTWGFDKLIPLDSFMETENVYLLNDSCVFGVETIAVPEFTRLDRCLSMTKPPETMNTFSWTINRFSNLTHEVVYSEAVAYGLVVYTVAGTVNPRLMDDTFAFLNMCAHC</sequence>
<dbReference type="EMBL" id="SZYD01000014">
    <property type="protein sequence ID" value="KAD4179280.1"/>
    <property type="molecule type" value="Genomic_DNA"/>
</dbReference>
<keyword evidence="3" id="KW-1185">Reference proteome</keyword>
<dbReference type="SMART" id="SM00061">
    <property type="entry name" value="MATH"/>
    <property type="match status" value="1"/>
</dbReference>
<dbReference type="Pfam" id="PF22486">
    <property type="entry name" value="MATH_2"/>
    <property type="match status" value="1"/>
</dbReference>
<dbReference type="PROSITE" id="PS50144">
    <property type="entry name" value="MATH"/>
    <property type="match status" value="2"/>
</dbReference>
<dbReference type="SUPFAM" id="SSF49599">
    <property type="entry name" value="TRAF domain-like"/>
    <property type="match status" value="1"/>
</dbReference>
<proteinExistence type="predicted"/>
<evidence type="ECO:0000313" key="2">
    <source>
        <dbReference type="EMBL" id="KAD4179280.1"/>
    </source>
</evidence>
<evidence type="ECO:0000313" key="3">
    <source>
        <dbReference type="Proteomes" id="UP000326396"/>
    </source>
</evidence>
<evidence type="ECO:0000259" key="1">
    <source>
        <dbReference type="PROSITE" id="PS50144"/>
    </source>
</evidence>